<evidence type="ECO:0000313" key="2">
    <source>
        <dbReference type="Proteomes" id="UP001367508"/>
    </source>
</evidence>
<proteinExistence type="predicted"/>
<dbReference type="Proteomes" id="UP001367508">
    <property type="component" value="Unassembled WGS sequence"/>
</dbReference>
<reference evidence="1 2" key="1">
    <citation type="submission" date="2024-01" db="EMBL/GenBank/DDBJ databases">
        <title>The genomes of 5 underutilized Papilionoideae crops provide insights into root nodulation and disease resistanc.</title>
        <authorList>
            <person name="Jiang F."/>
        </authorList>
    </citation>
    <scope>NUCLEOTIDE SEQUENCE [LARGE SCALE GENOMIC DNA]</scope>
    <source>
        <strain evidence="1">LVBAO_FW01</strain>
        <tissue evidence="1">Leaves</tissue>
    </source>
</reference>
<gene>
    <name evidence="1" type="ORF">VNO77_19825</name>
</gene>
<organism evidence="1 2">
    <name type="scientific">Canavalia gladiata</name>
    <name type="common">Sword bean</name>
    <name type="synonym">Dolichos gladiatus</name>
    <dbReference type="NCBI Taxonomy" id="3824"/>
    <lineage>
        <taxon>Eukaryota</taxon>
        <taxon>Viridiplantae</taxon>
        <taxon>Streptophyta</taxon>
        <taxon>Embryophyta</taxon>
        <taxon>Tracheophyta</taxon>
        <taxon>Spermatophyta</taxon>
        <taxon>Magnoliopsida</taxon>
        <taxon>eudicotyledons</taxon>
        <taxon>Gunneridae</taxon>
        <taxon>Pentapetalae</taxon>
        <taxon>rosids</taxon>
        <taxon>fabids</taxon>
        <taxon>Fabales</taxon>
        <taxon>Fabaceae</taxon>
        <taxon>Papilionoideae</taxon>
        <taxon>50 kb inversion clade</taxon>
        <taxon>NPAAA clade</taxon>
        <taxon>indigoferoid/millettioid clade</taxon>
        <taxon>Phaseoleae</taxon>
        <taxon>Canavalia</taxon>
    </lineage>
</organism>
<keyword evidence="2" id="KW-1185">Reference proteome</keyword>
<evidence type="ECO:0000313" key="1">
    <source>
        <dbReference type="EMBL" id="KAK7339173.1"/>
    </source>
</evidence>
<protein>
    <submittedName>
        <fullName evidence="1">Uncharacterized protein</fullName>
    </submittedName>
</protein>
<accession>A0AAN9LTA5</accession>
<comment type="caution">
    <text evidence="1">The sequence shown here is derived from an EMBL/GenBank/DDBJ whole genome shotgun (WGS) entry which is preliminary data.</text>
</comment>
<name>A0AAN9LTA5_CANGL</name>
<dbReference type="EMBL" id="JAYMYQ010000004">
    <property type="protein sequence ID" value="KAK7339173.1"/>
    <property type="molecule type" value="Genomic_DNA"/>
</dbReference>
<dbReference type="AlphaFoldDB" id="A0AAN9LTA5"/>
<sequence length="89" mass="9941">MCALRWLKHRVLVWADYIESGRIEASFQVPLPPGHDVRTSSVVSPSGYVANAFTCPCFWVMCGDWPAGQGFMRVYLRLKCGQSLGLATF</sequence>